<dbReference type="RefSeq" id="XP_056526518.1">
    <property type="nucleotide sequence ID" value="XM_056661352.1"/>
</dbReference>
<dbReference type="Proteomes" id="UP001149079">
    <property type="component" value="Unassembled WGS sequence"/>
</dbReference>
<accession>A0A9W9HGC1</accession>
<dbReference type="SUPFAM" id="SSF53474">
    <property type="entry name" value="alpha/beta-Hydrolases"/>
    <property type="match status" value="1"/>
</dbReference>
<dbReference type="PANTHER" id="PTHR43056:SF5">
    <property type="entry name" value="PEPTIDASE S9 PROLYL OLIGOPEPTIDASE CATALYTIC DOMAIN-CONTAINING PROTEIN"/>
    <property type="match status" value="1"/>
</dbReference>
<evidence type="ECO:0000313" key="2">
    <source>
        <dbReference type="EMBL" id="KAJ5146044.1"/>
    </source>
</evidence>
<dbReference type="InterPro" id="IPR050585">
    <property type="entry name" value="Xaa-Pro_dipeptidyl-ppase/CocE"/>
</dbReference>
<reference evidence="2" key="1">
    <citation type="submission" date="2022-11" db="EMBL/GenBank/DDBJ databases">
        <authorList>
            <person name="Petersen C."/>
        </authorList>
    </citation>
    <scope>NUCLEOTIDE SEQUENCE</scope>
    <source>
        <strain evidence="2">IBT 22155</strain>
    </source>
</reference>
<protein>
    <recommendedName>
        <fullName evidence="1">Peptidase S9 prolyl oligopeptidase catalytic domain-containing protein</fullName>
    </recommendedName>
</protein>
<dbReference type="GO" id="GO:0072330">
    <property type="term" value="P:monocarboxylic acid biosynthetic process"/>
    <property type="evidence" value="ECO:0007669"/>
    <property type="project" value="UniProtKB-ARBA"/>
</dbReference>
<keyword evidence="3" id="KW-1185">Reference proteome</keyword>
<organism evidence="2 3">
    <name type="scientific">Penicillium bovifimosum</name>
    <dbReference type="NCBI Taxonomy" id="126998"/>
    <lineage>
        <taxon>Eukaryota</taxon>
        <taxon>Fungi</taxon>
        <taxon>Dikarya</taxon>
        <taxon>Ascomycota</taxon>
        <taxon>Pezizomycotina</taxon>
        <taxon>Eurotiomycetes</taxon>
        <taxon>Eurotiomycetidae</taxon>
        <taxon>Eurotiales</taxon>
        <taxon>Aspergillaceae</taxon>
        <taxon>Penicillium</taxon>
    </lineage>
</organism>
<name>A0A9W9HGC1_9EURO</name>
<evidence type="ECO:0000259" key="1">
    <source>
        <dbReference type="Pfam" id="PF00326"/>
    </source>
</evidence>
<dbReference type="InterPro" id="IPR001375">
    <property type="entry name" value="Peptidase_S9_cat"/>
</dbReference>
<dbReference type="OrthoDB" id="43744at2759"/>
<dbReference type="GeneID" id="81400522"/>
<dbReference type="SUPFAM" id="SSF82171">
    <property type="entry name" value="DPP6 N-terminal domain-like"/>
    <property type="match status" value="1"/>
</dbReference>
<dbReference type="PANTHER" id="PTHR43056">
    <property type="entry name" value="PEPTIDASE S9 PROLYL OLIGOPEPTIDASE"/>
    <property type="match status" value="1"/>
</dbReference>
<evidence type="ECO:0000313" key="3">
    <source>
        <dbReference type="Proteomes" id="UP001149079"/>
    </source>
</evidence>
<gene>
    <name evidence="2" type="ORF">N7515_000608</name>
</gene>
<feature type="domain" description="Peptidase S9 prolyl oligopeptidase catalytic" evidence="1">
    <location>
        <begin position="446"/>
        <end position="651"/>
    </location>
</feature>
<dbReference type="Gene3D" id="2.120.10.30">
    <property type="entry name" value="TolB, C-terminal domain"/>
    <property type="match status" value="1"/>
</dbReference>
<dbReference type="Gene3D" id="3.40.50.1820">
    <property type="entry name" value="alpha/beta hydrolase"/>
    <property type="match status" value="1"/>
</dbReference>
<dbReference type="GO" id="GO:0017000">
    <property type="term" value="P:antibiotic biosynthetic process"/>
    <property type="evidence" value="ECO:0007669"/>
    <property type="project" value="UniProtKB-ARBA"/>
</dbReference>
<dbReference type="AlphaFoldDB" id="A0A9W9HGC1"/>
<sequence length="656" mass="71953">MKTPVTAPFGQWKSPISSTLLGADGVLFESVATSNGKVYVVEGRPKEEGRGCIVDYSGPEAHDILPTNYDAGTKVHEYGGASMIAFNGYIVFTDRKAQDLHRLDPSTGQVEQITKTDAALRYACTSATGSLADEQPGWLLAIEEDHSKPSPSEVRNRLVAVNLQTKEIVNVASGDDFYSAAQFSPDGSRVCWTQWSHPDMPWTGARLYVAKWNNGEVADVHLLAGAPEKESVSQPRWGVDNTLYYTSDVSGYWQLYRCHIDTLRSERVALDGLEDVDFSQPDSRLGNCTYVGLTQTSMIASYTKNARWSFILIDLSNDSWQEMNIPVTDTIMLADTPLSETKIALLGSSETSLNTLFTLDIAETAKLDALKVTSEFRMPVSLISKPEHFSFPRVHGEHLEGKAHAIFYPPQNPDYQAPSGTLPPLIVCLHGGPTSQTGTGLNITDQYWTSRGYAVVWVNYGGSSGYGRAYRDILNGQWGVLDTADTASCVSYLASSGRIDPNGVGIRGGSAGGYIVLQALCDYPSLFAGGNSLYGIGNVRALCEDTHKFESHYAFALLFEPGASEDDKARIFRERSPCFKADKITAPLLLLQGDMDRVVPLNQAEEMVEVMKKAGREAKLVIFRGEGHGFRQAKSRIDAVEEEEKWWKKALLGMGE</sequence>
<dbReference type="GO" id="GO:0008236">
    <property type="term" value="F:serine-type peptidase activity"/>
    <property type="evidence" value="ECO:0007669"/>
    <property type="project" value="InterPro"/>
</dbReference>
<dbReference type="GO" id="GO:0006508">
    <property type="term" value="P:proteolysis"/>
    <property type="evidence" value="ECO:0007669"/>
    <property type="project" value="InterPro"/>
</dbReference>
<dbReference type="InterPro" id="IPR011042">
    <property type="entry name" value="6-blade_b-propeller_TolB-like"/>
</dbReference>
<reference evidence="2" key="2">
    <citation type="journal article" date="2023" name="IMA Fungus">
        <title>Comparative genomic study of the Penicillium genus elucidates a diverse pangenome and 15 lateral gene transfer events.</title>
        <authorList>
            <person name="Petersen C."/>
            <person name="Sorensen T."/>
            <person name="Nielsen M.R."/>
            <person name="Sondergaard T.E."/>
            <person name="Sorensen J.L."/>
            <person name="Fitzpatrick D.A."/>
            <person name="Frisvad J.C."/>
            <person name="Nielsen K.L."/>
        </authorList>
    </citation>
    <scope>NUCLEOTIDE SEQUENCE</scope>
    <source>
        <strain evidence="2">IBT 22155</strain>
    </source>
</reference>
<dbReference type="InterPro" id="IPR029058">
    <property type="entry name" value="AB_hydrolase_fold"/>
</dbReference>
<proteinExistence type="predicted"/>
<dbReference type="Pfam" id="PF00326">
    <property type="entry name" value="Peptidase_S9"/>
    <property type="match status" value="1"/>
</dbReference>
<dbReference type="EMBL" id="JAPQKL010000001">
    <property type="protein sequence ID" value="KAJ5146044.1"/>
    <property type="molecule type" value="Genomic_DNA"/>
</dbReference>
<comment type="caution">
    <text evidence="2">The sequence shown here is derived from an EMBL/GenBank/DDBJ whole genome shotgun (WGS) entry which is preliminary data.</text>
</comment>